<dbReference type="AlphaFoldDB" id="A0A059XRC7"/>
<evidence type="ECO:0000313" key="7">
    <source>
        <dbReference type="EMBL" id="AIA29328.1"/>
    </source>
</evidence>
<dbReference type="Pfam" id="PF02588">
    <property type="entry name" value="YitT_membrane"/>
    <property type="match status" value="1"/>
</dbReference>
<organism evidence="7 8">
    <name type="scientific">Mycoplasmopsis californica</name>
    <dbReference type="NCBI Taxonomy" id="2113"/>
    <lineage>
        <taxon>Bacteria</taxon>
        <taxon>Bacillati</taxon>
        <taxon>Mycoplasmatota</taxon>
        <taxon>Mycoplasmoidales</taxon>
        <taxon>Metamycoplasmataceae</taxon>
        <taxon>Mycoplasmopsis</taxon>
    </lineage>
</organism>
<dbReference type="InterPro" id="IPR051461">
    <property type="entry name" value="UPF0750_membrane"/>
</dbReference>
<keyword evidence="4 6" id="KW-1133">Transmembrane helix</keyword>
<gene>
    <name evidence="7" type="ORF">MCFN_00850</name>
</gene>
<dbReference type="GO" id="GO:0005886">
    <property type="term" value="C:plasma membrane"/>
    <property type="evidence" value="ECO:0007669"/>
    <property type="project" value="UniProtKB-SubCell"/>
</dbReference>
<feature type="transmembrane region" description="Helical" evidence="6">
    <location>
        <begin position="93"/>
        <end position="115"/>
    </location>
</feature>
<keyword evidence="2" id="KW-1003">Cell membrane</keyword>
<evidence type="ECO:0000256" key="5">
    <source>
        <dbReference type="ARBA" id="ARBA00023136"/>
    </source>
</evidence>
<dbReference type="EMBL" id="CP007521">
    <property type="protein sequence ID" value="AIA29328.1"/>
    <property type="molecule type" value="Genomic_DNA"/>
</dbReference>
<feature type="transmembrane region" description="Helical" evidence="6">
    <location>
        <begin position="127"/>
        <end position="151"/>
    </location>
</feature>
<dbReference type="PANTHER" id="PTHR33545:SF5">
    <property type="entry name" value="UPF0750 MEMBRANE PROTEIN YITT"/>
    <property type="match status" value="1"/>
</dbReference>
<evidence type="ECO:0000256" key="3">
    <source>
        <dbReference type="ARBA" id="ARBA00022692"/>
    </source>
</evidence>
<evidence type="ECO:0000256" key="2">
    <source>
        <dbReference type="ARBA" id="ARBA00022475"/>
    </source>
</evidence>
<name>A0A059XRC7_9BACT</name>
<sequence>MNTHASNADSNTQISKDIKDYKMGAHGYKRHKNNNKEFKGFKAQRYFIKTFYMFLAAFLFNFGLVVFLRKSETIPSGLSGIPMLISLVHKETAPYFALMYLAFNIPLFAIFGWRIKRSFSLHTLEFMIFQIIIQFFLTFEFVKGASAAGWFEKYFNIAPGWEREITINGNLYENPVTWPILANGLIGSVFVGASIAVAWKFGGSTGGTDIIGFYFSTRRKKSIGVVLSTIAIFTSIVFLLIFAFMKPHANSVKVINDVAEGKNIQYFQTTNEHVFFGMREVTSFVYIGVVNGLVSLLYPKYKKVTMEIACAENFDIVLQYFRDIHYWHAYSIQEHTSGYTGKKVYKLTTTLLVLECKNIIKDLRNLHPRVWISIKPVKLTIGHFDTRYVDED</sequence>
<dbReference type="PANTHER" id="PTHR33545">
    <property type="entry name" value="UPF0750 MEMBRANE PROTEIN YITT-RELATED"/>
    <property type="match status" value="1"/>
</dbReference>
<dbReference type="Proteomes" id="UP000027088">
    <property type="component" value="Chromosome"/>
</dbReference>
<keyword evidence="8" id="KW-1185">Reference proteome</keyword>
<keyword evidence="3 6" id="KW-0812">Transmembrane</keyword>
<evidence type="ECO:0000256" key="1">
    <source>
        <dbReference type="ARBA" id="ARBA00004651"/>
    </source>
</evidence>
<dbReference type="InterPro" id="IPR003740">
    <property type="entry name" value="YitT"/>
</dbReference>
<dbReference type="KEGG" id="mcr:MCFN_00850"/>
<evidence type="ECO:0000256" key="4">
    <source>
        <dbReference type="ARBA" id="ARBA00022989"/>
    </source>
</evidence>
<accession>A0A059XRC7</accession>
<feature type="transmembrane region" description="Helical" evidence="6">
    <location>
        <begin position="223"/>
        <end position="245"/>
    </location>
</feature>
<feature type="transmembrane region" description="Helical" evidence="6">
    <location>
        <begin position="180"/>
        <end position="202"/>
    </location>
</feature>
<feature type="transmembrane region" description="Helical" evidence="6">
    <location>
        <begin position="46"/>
        <end position="68"/>
    </location>
</feature>
<comment type="subcellular location">
    <subcellularLocation>
        <location evidence="1">Cell membrane</location>
        <topology evidence="1">Multi-pass membrane protein</topology>
    </subcellularLocation>
</comment>
<protein>
    <submittedName>
        <fullName evidence="7">ABC transporter permease protein</fullName>
    </submittedName>
</protein>
<proteinExistence type="predicted"/>
<keyword evidence="5 6" id="KW-0472">Membrane</keyword>
<evidence type="ECO:0000313" key="8">
    <source>
        <dbReference type="Proteomes" id="UP000027088"/>
    </source>
</evidence>
<feature type="transmembrane region" description="Helical" evidence="6">
    <location>
        <begin position="281"/>
        <end position="298"/>
    </location>
</feature>
<dbReference type="RefSeq" id="WP_038561245.1">
    <property type="nucleotide sequence ID" value="NZ_CP007521.1"/>
</dbReference>
<evidence type="ECO:0000256" key="6">
    <source>
        <dbReference type="SAM" id="Phobius"/>
    </source>
</evidence>
<dbReference type="eggNOG" id="COG1284">
    <property type="taxonomic scope" value="Bacteria"/>
</dbReference>
<reference evidence="7 8" key="1">
    <citation type="journal article" date="2014" name="Genome Announc.">
        <title>Complete Genome Sequence of the Bovine Mastitis Pathogen Mycoplasma californicum Strain ST-6T (ATCC 33461T).</title>
        <authorList>
            <person name="Calcutt M.J."/>
            <person name="Foecking M.F."/>
            <person name="Fox L.K."/>
        </authorList>
    </citation>
    <scope>NUCLEOTIDE SEQUENCE [LARGE SCALE GENOMIC DNA]</scope>
    <source>
        <strain evidence="7 8">ST-6</strain>
    </source>
</reference>